<keyword evidence="2" id="KW-0472">Membrane</keyword>
<protein>
    <submittedName>
        <fullName evidence="3">Uncharacterized protein</fullName>
    </submittedName>
</protein>
<accession>A0ABW2TN96</accession>
<proteinExistence type="predicted"/>
<reference evidence="4" key="1">
    <citation type="journal article" date="2019" name="Int. J. Syst. Evol. Microbiol.">
        <title>The Global Catalogue of Microorganisms (GCM) 10K type strain sequencing project: providing services to taxonomists for standard genome sequencing and annotation.</title>
        <authorList>
            <consortium name="The Broad Institute Genomics Platform"/>
            <consortium name="The Broad Institute Genome Sequencing Center for Infectious Disease"/>
            <person name="Wu L."/>
            <person name="Ma J."/>
        </authorList>
    </citation>
    <scope>NUCLEOTIDE SEQUENCE [LARGE SCALE GENOMIC DNA]</scope>
    <source>
        <strain evidence="4">JCM 17695</strain>
    </source>
</reference>
<evidence type="ECO:0000313" key="4">
    <source>
        <dbReference type="Proteomes" id="UP001596512"/>
    </source>
</evidence>
<keyword evidence="2" id="KW-1133">Transmembrane helix</keyword>
<sequence>MVATLIVLGSVAVLAVVAVLIEARRTRHGRPVRRRDRLADVERATRPPAGAGIQTPAPHRLGSTKADR</sequence>
<evidence type="ECO:0000256" key="1">
    <source>
        <dbReference type="SAM" id="MobiDB-lite"/>
    </source>
</evidence>
<gene>
    <name evidence="3" type="ORF">ACFQV2_16370</name>
</gene>
<organism evidence="3 4">
    <name type="scientific">Actinokineospora soli</name>
    <dbReference type="NCBI Taxonomy" id="1048753"/>
    <lineage>
        <taxon>Bacteria</taxon>
        <taxon>Bacillati</taxon>
        <taxon>Actinomycetota</taxon>
        <taxon>Actinomycetes</taxon>
        <taxon>Pseudonocardiales</taxon>
        <taxon>Pseudonocardiaceae</taxon>
        <taxon>Actinokineospora</taxon>
    </lineage>
</organism>
<keyword evidence="4" id="KW-1185">Reference proteome</keyword>
<comment type="caution">
    <text evidence="3">The sequence shown here is derived from an EMBL/GenBank/DDBJ whole genome shotgun (WGS) entry which is preliminary data.</text>
</comment>
<feature type="compositionally biased region" description="Basic residues" evidence="1">
    <location>
        <begin position="27"/>
        <end position="36"/>
    </location>
</feature>
<feature type="region of interest" description="Disordered" evidence="1">
    <location>
        <begin position="27"/>
        <end position="68"/>
    </location>
</feature>
<dbReference type="Proteomes" id="UP001596512">
    <property type="component" value="Unassembled WGS sequence"/>
</dbReference>
<dbReference type="EMBL" id="JBHTEY010000004">
    <property type="protein sequence ID" value="MFC7614854.1"/>
    <property type="molecule type" value="Genomic_DNA"/>
</dbReference>
<evidence type="ECO:0000313" key="3">
    <source>
        <dbReference type="EMBL" id="MFC7614854.1"/>
    </source>
</evidence>
<name>A0ABW2TN96_9PSEU</name>
<evidence type="ECO:0000256" key="2">
    <source>
        <dbReference type="SAM" id="Phobius"/>
    </source>
</evidence>
<feature type="transmembrane region" description="Helical" evidence="2">
    <location>
        <begin position="6"/>
        <end position="23"/>
    </location>
</feature>
<keyword evidence="2" id="KW-0812">Transmembrane</keyword>